<dbReference type="RefSeq" id="WP_121549030.1">
    <property type="nucleotide sequence ID" value="NZ_CP023408.1"/>
</dbReference>
<dbReference type="AlphaFoldDB" id="A0A494V923"/>
<geneLocation type="plasmid" evidence="2 3">
    <name>p1</name>
</geneLocation>
<organism evidence="2 3">
    <name type="scientific">Streptomyces fungicidicus</name>
    <dbReference type="NCBI Taxonomy" id="68203"/>
    <lineage>
        <taxon>Bacteria</taxon>
        <taxon>Bacillati</taxon>
        <taxon>Actinomycetota</taxon>
        <taxon>Actinomycetes</taxon>
        <taxon>Kitasatosporales</taxon>
        <taxon>Streptomycetaceae</taxon>
        <taxon>Streptomyces</taxon>
    </lineage>
</organism>
<keyword evidence="1" id="KW-0175">Coiled coil</keyword>
<protein>
    <recommendedName>
        <fullName evidence="4">Cytochrome C oxidase subunit I</fullName>
    </recommendedName>
</protein>
<evidence type="ECO:0000313" key="3">
    <source>
        <dbReference type="Proteomes" id="UP000282170"/>
    </source>
</evidence>
<dbReference type="KEGG" id="sfug:CNQ36_31630"/>
<gene>
    <name evidence="2" type="ORF">CNQ36_31630</name>
</gene>
<evidence type="ECO:0000313" key="2">
    <source>
        <dbReference type="EMBL" id="AYL39999.1"/>
    </source>
</evidence>
<sequence>MAVPEEGDGDSVDVGMRRLEGYLLWQSEVARARADAEETADRLDWLTGAQREAVVACFAERQLVLSRRHLERTARRARELREEYEDRYATLKARLLAWTLAGFAATVFVSRLLL</sequence>
<reference evidence="2 3" key="1">
    <citation type="submission" date="2017-09" db="EMBL/GenBank/DDBJ databases">
        <authorList>
            <person name="Zhang H."/>
            <person name="Hu S."/>
            <person name="Xu J."/>
            <person name="He Z."/>
        </authorList>
    </citation>
    <scope>NUCLEOTIDE SEQUENCE [LARGE SCALE GENOMIC DNA]</scope>
    <source>
        <strain evidence="2 3">TXX3120</strain>
        <plasmid evidence="2 3">p1</plasmid>
    </source>
</reference>
<name>A0A494V923_9ACTN</name>
<evidence type="ECO:0000256" key="1">
    <source>
        <dbReference type="SAM" id="Coils"/>
    </source>
</evidence>
<dbReference type="EMBL" id="CP023408">
    <property type="protein sequence ID" value="AYL39999.1"/>
    <property type="molecule type" value="Genomic_DNA"/>
</dbReference>
<proteinExistence type="predicted"/>
<keyword evidence="2" id="KW-0614">Plasmid</keyword>
<accession>A0A494V923</accession>
<feature type="coiled-coil region" evidence="1">
    <location>
        <begin position="67"/>
        <end position="94"/>
    </location>
</feature>
<evidence type="ECO:0008006" key="4">
    <source>
        <dbReference type="Google" id="ProtNLM"/>
    </source>
</evidence>
<keyword evidence="3" id="KW-1185">Reference proteome</keyword>
<dbReference type="Proteomes" id="UP000282170">
    <property type="component" value="Plasmid p1"/>
</dbReference>